<accession>A0A852XAG3</accession>
<dbReference type="Gene3D" id="3.30.200.20">
    <property type="entry name" value="Phosphorylase Kinase, domain 1"/>
    <property type="match status" value="1"/>
</dbReference>
<dbReference type="GO" id="GO:0016301">
    <property type="term" value="F:kinase activity"/>
    <property type="evidence" value="ECO:0007669"/>
    <property type="project" value="UniProtKB-KW"/>
</dbReference>
<dbReference type="InterPro" id="IPR011009">
    <property type="entry name" value="Kinase-like_dom_sf"/>
</dbReference>
<organism evidence="3 4">
    <name type="scientific">Janibacter alkaliphilus</name>
    <dbReference type="NCBI Taxonomy" id="1069963"/>
    <lineage>
        <taxon>Bacteria</taxon>
        <taxon>Bacillati</taxon>
        <taxon>Actinomycetota</taxon>
        <taxon>Actinomycetes</taxon>
        <taxon>Micrococcales</taxon>
        <taxon>Intrasporangiaceae</taxon>
        <taxon>Janibacter</taxon>
    </lineage>
</organism>
<name>A0A852XAG3_9MICO</name>
<keyword evidence="3" id="KW-0808">Transferase</keyword>
<feature type="compositionally biased region" description="Basic and acidic residues" evidence="1">
    <location>
        <begin position="360"/>
        <end position="374"/>
    </location>
</feature>
<sequence>MTRGPLELAALASAAVPDLDPASVEGVVTDPAHPFDVAFVQDSEHRRWVIRCPRTPAASAQLEQSAALLGLLARRLTTPVPTVKGWTALPEGGRAAVHAYLTGQLVDLAGLTAGSRLAAGLGRALAQLHNLDAGVYEEAGVPVYDAEAYRVRRLADLDRAAATGRVPTGLLGRWESVLEDVSRWRFQPVPTHGAIGEGSVLAVPGDDDAELKAFLGWESAQVADPADDLAAVVSVVDEATLDTVMEAYAHTRVQRPDAHLIERARLVDEMRLVHAMTAAVAADDDVTAERYAARLRRLDDELAAEDDSSAGPGVVPASLDPQDRTVPADEPDGDDPGGDEPGGDEHSAGEDPEVDDQPVDDERPLGDEHLVGDDEVRDDDPGEDGRAPASDDAVVPEASADVAPAEDAPDRDGTRSTKITEPLVLGPVDDDTGVRAAPGDRDLDDGVADDDASGDLDDGDDEAPRSGSSAVG</sequence>
<dbReference type="SUPFAM" id="SSF56112">
    <property type="entry name" value="Protein kinase-like (PK-like)"/>
    <property type="match status" value="1"/>
</dbReference>
<comment type="caution">
    <text evidence="3">The sequence shown here is derived from an EMBL/GenBank/DDBJ whole genome shotgun (WGS) entry which is preliminary data.</text>
</comment>
<evidence type="ECO:0000256" key="1">
    <source>
        <dbReference type="SAM" id="MobiDB-lite"/>
    </source>
</evidence>
<dbReference type="Pfam" id="PF01636">
    <property type="entry name" value="APH"/>
    <property type="match status" value="1"/>
</dbReference>
<evidence type="ECO:0000313" key="4">
    <source>
        <dbReference type="Proteomes" id="UP000592181"/>
    </source>
</evidence>
<feature type="region of interest" description="Disordered" evidence="1">
    <location>
        <begin position="302"/>
        <end position="472"/>
    </location>
</feature>
<keyword evidence="4" id="KW-1185">Reference proteome</keyword>
<reference evidence="3 4" key="1">
    <citation type="submission" date="2020-07" db="EMBL/GenBank/DDBJ databases">
        <title>Sequencing the genomes of 1000 actinobacteria strains.</title>
        <authorList>
            <person name="Klenk H.-P."/>
        </authorList>
    </citation>
    <scope>NUCLEOTIDE SEQUENCE [LARGE SCALE GENOMIC DNA]</scope>
    <source>
        <strain evidence="3 4">DSM 24723</strain>
    </source>
</reference>
<keyword evidence="3" id="KW-0418">Kinase</keyword>
<protein>
    <submittedName>
        <fullName evidence="3">Aminoglycoside phosphotransferase (APT) family kinase protein</fullName>
    </submittedName>
</protein>
<feature type="compositionally biased region" description="Acidic residues" evidence="1">
    <location>
        <begin position="350"/>
        <end position="359"/>
    </location>
</feature>
<dbReference type="RefSeq" id="WP_179462722.1">
    <property type="nucleotide sequence ID" value="NZ_JACBZX010000001.1"/>
</dbReference>
<evidence type="ECO:0000259" key="2">
    <source>
        <dbReference type="Pfam" id="PF01636"/>
    </source>
</evidence>
<dbReference type="AlphaFoldDB" id="A0A852XAG3"/>
<feature type="compositionally biased region" description="Acidic residues" evidence="1">
    <location>
        <begin position="442"/>
        <end position="461"/>
    </location>
</feature>
<dbReference type="InterPro" id="IPR002575">
    <property type="entry name" value="Aminoglycoside_PTrfase"/>
</dbReference>
<proteinExistence type="predicted"/>
<feature type="compositionally biased region" description="Acidic residues" evidence="1">
    <location>
        <begin position="329"/>
        <end position="342"/>
    </location>
</feature>
<feature type="domain" description="Aminoglycoside phosphotransferase" evidence="2">
    <location>
        <begin position="36"/>
        <end position="251"/>
    </location>
</feature>
<dbReference type="Gene3D" id="3.90.1200.10">
    <property type="match status" value="1"/>
</dbReference>
<dbReference type="EMBL" id="JACBZX010000001">
    <property type="protein sequence ID" value="NYG37344.1"/>
    <property type="molecule type" value="Genomic_DNA"/>
</dbReference>
<evidence type="ECO:0000313" key="3">
    <source>
        <dbReference type="EMBL" id="NYG37344.1"/>
    </source>
</evidence>
<dbReference type="Proteomes" id="UP000592181">
    <property type="component" value="Unassembled WGS sequence"/>
</dbReference>
<gene>
    <name evidence="3" type="ORF">BJY28_001813</name>
</gene>